<organism evidence="1 2">
    <name type="scientific">Flagellimonas maritima</name>
    <dbReference type="NCBI Taxonomy" id="1383885"/>
    <lineage>
        <taxon>Bacteria</taxon>
        <taxon>Pseudomonadati</taxon>
        <taxon>Bacteroidota</taxon>
        <taxon>Flavobacteriia</taxon>
        <taxon>Flavobacteriales</taxon>
        <taxon>Flavobacteriaceae</taxon>
        <taxon>Flagellimonas</taxon>
    </lineage>
</organism>
<dbReference type="OrthoDB" id="1097903at2"/>
<evidence type="ECO:0000313" key="1">
    <source>
        <dbReference type="EMBL" id="AWX45593.1"/>
    </source>
</evidence>
<keyword evidence="2" id="KW-1185">Reference proteome</keyword>
<dbReference type="Proteomes" id="UP000248536">
    <property type="component" value="Chromosome"/>
</dbReference>
<dbReference type="Gene3D" id="3.30.1460.10">
    <property type="match status" value="1"/>
</dbReference>
<evidence type="ECO:0008006" key="3">
    <source>
        <dbReference type="Google" id="ProtNLM"/>
    </source>
</evidence>
<dbReference type="AlphaFoldDB" id="A0A2Z4LV28"/>
<gene>
    <name evidence="1" type="ORF">HME9304_02620</name>
</gene>
<accession>A0A2Z4LV28</accession>
<proteinExistence type="predicted"/>
<protein>
    <recommendedName>
        <fullName evidence="3">YbjN domain-containing protein</fullName>
    </recommendedName>
</protein>
<dbReference type="SUPFAM" id="SSF69635">
    <property type="entry name" value="Type III secretory system chaperone-like"/>
    <property type="match status" value="1"/>
</dbReference>
<name>A0A2Z4LV28_9FLAO</name>
<dbReference type="RefSeq" id="WP_112378967.1">
    <property type="nucleotide sequence ID" value="NZ_CP030104.1"/>
</dbReference>
<reference evidence="1 2" key="1">
    <citation type="submission" date="2018-06" db="EMBL/GenBank/DDBJ databases">
        <title>Spongiibacterium sp. HME9304 Genome sequencing and assembly.</title>
        <authorList>
            <person name="Kang H."/>
            <person name="Kim H."/>
            <person name="Joh K."/>
        </authorList>
    </citation>
    <scope>NUCLEOTIDE SEQUENCE [LARGE SCALE GENOMIC DNA]</scope>
    <source>
        <strain evidence="1 2">HME9304</strain>
    </source>
</reference>
<dbReference type="EMBL" id="CP030104">
    <property type="protein sequence ID" value="AWX45593.1"/>
    <property type="molecule type" value="Genomic_DNA"/>
</dbReference>
<dbReference type="KEGG" id="spon:HME9304_02620"/>
<evidence type="ECO:0000313" key="2">
    <source>
        <dbReference type="Proteomes" id="UP000248536"/>
    </source>
</evidence>
<sequence length="391" mass="45889">MKNVVPHFQRPIKSKDEPRIDVSYWDKAMDAYDAKNYRNALLETINYINSNLLQGKDTEGDIDIVQGQGSAEIQITITKDNFLVKAPFVKITDDSNKVALFRRVAEINFNPLTLAQIHLIDGALWFEYEMPITLCQPYKVYDVLREISVYADNYDDEFIDKYKADFYQEPRVTPLTETEKEKVWQQISNILEEYKQYSNFFKEKRWDDFQWDIAVLSILKIVNMPYVHGTLRTKLEEYVGNLFNGQIDFKYRIDKGVSFMQKLCAKSKEELMQDIYHAEAFISLKWRSSTQILQNDAKNMENNVNKYVKDGNNMMLCYYLQYSFLHIIYNFNLEEHHKNAIYDVLEKVSEKELHQAAPMLLKTYHGFLDGNIKSANTAKSSKKGLFSKLFG</sequence>